<dbReference type="Proteomes" id="UP000050640">
    <property type="component" value="Unplaced"/>
</dbReference>
<evidence type="ECO:0000256" key="1">
    <source>
        <dbReference type="SAM" id="MobiDB-lite"/>
    </source>
</evidence>
<dbReference type="SUPFAM" id="SSF51445">
    <property type="entry name" value="(Trans)glycosidases"/>
    <property type="match status" value="1"/>
</dbReference>
<dbReference type="PANTHER" id="PTHR23208">
    <property type="entry name" value="LYSOZYME PROTEIN"/>
    <property type="match status" value="1"/>
</dbReference>
<dbReference type="Gene3D" id="3.20.20.80">
    <property type="entry name" value="Glycosidases"/>
    <property type="match status" value="1"/>
</dbReference>
<dbReference type="InterPro" id="IPR051595">
    <property type="entry name" value="GH25_Enzymes"/>
</dbReference>
<dbReference type="WBParaSite" id="EEL_0000461801-mRNA-1">
    <property type="protein sequence ID" value="EEL_0000461801-mRNA-1"/>
    <property type="gene ID" value="EEL_0000461801"/>
</dbReference>
<sequence length="281" mass="31512">KIVDWKVKQQENNCAQAIDVAIKIDQSTFRCFAQQGLTVAFIRVYESNGNGAPDVNCIANIYNAANEGLGIEIYVEPQPYCTKKGSAQFMEMYTYLTSRKIAVGAIWIKITKPIIWLNNHVANTNFINEFITCAWRHGVTVGIFTNWYDWQQITSGQLTSDQTQIRLWYWNMLGAGANAATLPTFDDFRAFGGFNVPSAKQYVQNTYICGICTSLSIYVNQMLMDTSLSISINGKLKTANITPSYLSPMLPIMAKVSEKQVENEHLKKKEKNGNDISSPAL</sequence>
<reference evidence="3" key="1">
    <citation type="submission" date="2017-02" db="UniProtKB">
        <authorList>
            <consortium name="WormBaseParasite"/>
        </authorList>
    </citation>
    <scope>IDENTIFICATION</scope>
</reference>
<dbReference type="InterPro" id="IPR017853">
    <property type="entry name" value="GH"/>
</dbReference>
<dbReference type="AlphaFoldDB" id="A0A0R3RS46"/>
<protein>
    <submittedName>
        <fullName evidence="3">Lysozyme</fullName>
    </submittedName>
</protein>
<accession>A0A0R3RS46</accession>
<dbReference type="GO" id="GO:0045087">
    <property type="term" value="P:innate immune response"/>
    <property type="evidence" value="ECO:0007669"/>
    <property type="project" value="TreeGrafter"/>
</dbReference>
<organism evidence="2 3">
    <name type="scientific">Elaeophora elaphi</name>
    <dbReference type="NCBI Taxonomy" id="1147741"/>
    <lineage>
        <taxon>Eukaryota</taxon>
        <taxon>Metazoa</taxon>
        <taxon>Ecdysozoa</taxon>
        <taxon>Nematoda</taxon>
        <taxon>Chromadorea</taxon>
        <taxon>Rhabditida</taxon>
        <taxon>Spirurina</taxon>
        <taxon>Spiruromorpha</taxon>
        <taxon>Filarioidea</taxon>
        <taxon>Onchocercidae</taxon>
        <taxon>Elaeophora</taxon>
    </lineage>
</organism>
<name>A0A0R3RS46_9BILA</name>
<dbReference type="GO" id="GO:0007165">
    <property type="term" value="P:signal transduction"/>
    <property type="evidence" value="ECO:0007669"/>
    <property type="project" value="TreeGrafter"/>
</dbReference>
<evidence type="ECO:0000313" key="2">
    <source>
        <dbReference type="Proteomes" id="UP000050640"/>
    </source>
</evidence>
<evidence type="ECO:0000313" key="3">
    <source>
        <dbReference type="WBParaSite" id="EEL_0000461801-mRNA-1"/>
    </source>
</evidence>
<dbReference type="PANTHER" id="PTHR23208:SF36">
    <property type="entry name" value="LYSOZYME-RELATED"/>
    <property type="match status" value="1"/>
</dbReference>
<dbReference type="CDD" id="cd06416">
    <property type="entry name" value="GH25_Lys1-like"/>
    <property type="match status" value="1"/>
</dbReference>
<feature type="compositionally biased region" description="Basic and acidic residues" evidence="1">
    <location>
        <begin position="261"/>
        <end position="273"/>
    </location>
</feature>
<keyword evidence="2" id="KW-1185">Reference proteome</keyword>
<feature type="region of interest" description="Disordered" evidence="1">
    <location>
        <begin position="261"/>
        <end position="281"/>
    </location>
</feature>
<proteinExistence type="predicted"/>